<dbReference type="AlphaFoldDB" id="A0A0F8YDA9"/>
<comment type="caution">
    <text evidence="1">The sequence shown here is derived from an EMBL/GenBank/DDBJ whole genome shotgun (WGS) entry which is preliminary data.</text>
</comment>
<reference evidence="1" key="1">
    <citation type="journal article" date="2015" name="Nature">
        <title>Complex archaea that bridge the gap between prokaryotes and eukaryotes.</title>
        <authorList>
            <person name="Spang A."/>
            <person name="Saw J.H."/>
            <person name="Jorgensen S.L."/>
            <person name="Zaremba-Niedzwiedzka K."/>
            <person name="Martijn J."/>
            <person name="Lind A.E."/>
            <person name="van Eijk R."/>
            <person name="Schleper C."/>
            <person name="Guy L."/>
            <person name="Ettema T.J."/>
        </authorList>
    </citation>
    <scope>NUCLEOTIDE SEQUENCE</scope>
</reference>
<accession>A0A0F8YDA9</accession>
<proteinExistence type="predicted"/>
<feature type="non-terminal residue" evidence="1">
    <location>
        <position position="1"/>
    </location>
</feature>
<sequence>EEGEKFAETEVTEYSEGYSNGWIACVNLIHTKIRGDD</sequence>
<gene>
    <name evidence="1" type="ORF">LCGC14_3108010</name>
</gene>
<organism evidence="1">
    <name type="scientific">marine sediment metagenome</name>
    <dbReference type="NCBI Taxonomy" id="412755"/>
    <lineage>
        <taxon>unclassified sequences</taxon>
        <taxon>metagenomes</taxon>
        <taxon>ecological metagenomes</taxon>
    </lineage>
</organism>
<dbReference type="EMBL" id="LAZR01067176">
    <property type="protein sequence ID" value="KKK52134.1"/>
    <property type="molecule type" value="Genomic_DNA"/>
</dbReference>
<name>A0A0F8YDA9_9ZZZZ</name>
<evidence type="ECO:0000313" key="1">
    <source>
        <dbReference type="EMBL" id="KKK52134.1"/>
    </source>
</evidence>
<protein>
    <submittedName>
        <fullName evidence="1">Uncharacterized protein</fullName>
    </submittedName>
</protein>